<keyword evidence="3 5" id="KW-0274">FAD</keyword>
<evidence type="ECO:0000259" key="8">
    <source>
        <dbReference type="PROSITE" id="PS51645"/>
    </source>
</evidence>
<evidence type="ECO:0000256" key="7">
    <source>
        <dbReference type="RuleBase" id="RU004182"/>
    </source>
</evidence>
<dbReference type="InterPro" id="IPR005101">
    <property type="entry name" value="Cryptochr/Photolyase_FAD-bd"/>
</dbReference>
<comment type="caution">
    <text evidence="9">The sequence shown here is derived from an EMBL/GenBank/DDBJ whole genome shotgun (WGS) entry which is preliminary data.</text>
</comment>
<accession>A0A3M7L933</accession>
<dbReference type="SUPFAM" id="SSF48173">
    <property type="entry name" value="Cryptochrome/photolyase FAD-binding domain"/>
    <property type="match status" value="1"/>
</dbReference>
<dbReference type="RefSeq" id="WP_122547876.1">
    <property type="nucleotide sequence ID" value="NZ_QWIV01000014.1"/>
</dbReference>
<keyword evidence="9" id="KW-0456">Lyase</keyword>
<evidence type="ECO:0000256" key="3">
    <source>
        <dbReference type="ARBA" id="ARBA00022827"/>
    </source>
</evidence>
<feature type="binding site" evidence="5">
    <location>
        <begin position="255"/>
        <end position="262"/>
    </location>
    <ligand>
        <name>FAD</name>
        <dbReference type="ChEBI" id="CHEBI:57692"/>
    </ligand>
</feature>
<feature type="binding site" evidence="5">
    <location>
        <position position="212"/>
    </location>
    <ligand>
        <name>FAD</name>
        <dbReference type="ChEBI" id="CHEBI:57692"/>
    </ligand>
</feature>
<dbReference type="GO" id="GO:0009416">
    <property type="term" value="P:response to light stimulus"/>
    <property type="evidence" value="ECO:0007669"/>
    <property type="project" value="TreeGrafter"/>
</dbReference>
<dbReference type="PROSITE" id="PS00394">
    <property type="entry name" value="DNA_PHOTOLYASES_1_1"/>
    <property type="match status" value="1"/>
</dbReference>
<sequence>MSKVNIFWFRRDIRLYDNAGLYYALQSDLPVLPIFIFDRDILDQLENKSDRRVDYFHQALSEIHEVLKEHHSGIDFYVGRPLDVFEQLMEKFEIQAVFCNRDYEPKAIERDKRVAELLEKNKIDFKDFKDQVIFEKNEVVKKDGLPYTVYTPYSNRWKENLKNIEIQDFVIDFTQLLSFSALQIPSLQSLGFEKTEMEYQKPVLKSAIIDTYDQYRDFPSLDHTSHLGLALRFGTISIRECVQFALLHNQVWLNELIWREFFMQILFHFPYVVHHCFKEKYENIAWRNDEKEFKLWCEGKTGYPIVDAGMRELNKTGFMHNRVRMIVASFLTKHLLIDWRWGEAYFAEKLLDYELSSNNGNWQWAAGCGCDAAPYFRVFNPYEQTKKFDKDLKYIKKWLSEEDLHIQPIVEHSLARKRALETYNKALK</sequence>
<dbReference type="PANTHER" id="PTHR11455:SF9">
    <property type="entry name" value="CRYPTOCHROME CIRCADIAN CLOCK 5 ISOFORM X1"/>
    <property type="match status" value="1"/>
</dbReference>
<evidence type="ECO:0000256" key="4">
    <source>
        <dbReference type="ARBA" id="ARBA00022991"/>
    </source>
</evidence>
<dbReference type="Gene3D" id="1.10.579.10">
    <property type="entry name" value="DNA Cyclobutane Dipyrimidine Photolyase, subunit A, domain 3"/>
    <property type="match status" value="1"/>
</dbReference>
<feature type="site" description="Electron transfer via tryptophanyl radical" evidence="6">
    <location>
        <position position="339"/>
    </location>
</feature>
<dbReference type="InterPro" id="IPR036155">
    <property type="entry name" value="Crypto/Photolyase_N_sf"/>
</dbReference>
<dbReference type="InterPro" id="IPR036134">
    <property type="entry name" value="Crypto/Photolyase_FAD-like_sf"/>
</dbReference>
<feature type="site" description="Electron transfer via tryptophanyl radical" evidence="6">
    <location>
        <position position="286"/>
    </location>
</feature>
<evidence type="ECO:0000313" key="10">
    <source>
        <dbReference type="Proteomes" id="UP000267524"/>
    </source>
</evidence>
<organism evidence="9 10">
    <name type="scientific">Chryseobacterium nematophagum</name>
    <dbReference type="NCBI Taxonomy" id="2305228"/>
    <lineage>
        <taxon>Bacteria</taxon>
        <taxon>Pseudomonadati</taxon>
        <taxon>Bacteroidota</taxon>
        <taxon>Flavobacteriia</taxon>
        <taxon>Flavobacteriales</taxon>
        <taxon>Weeksellaceae</taxon>
        <taxon>Chryseobacterium group</taxon>
        <taxon>Chryseobacterium</taxon>
    </lineage>
</organism>
<evidence type="ECO:0000313" key="9">
    <source>
        <dbReference type="EMBL" id="RMZ58729.1"/>
    </source>
</evidence>
<keyword evidence="4 7" id="KW-0157">Chromophore</keyword>
<dbReference type="InterPro" id="IPR014729">
    <property type="entry name" value="Rossmann-like_a/b/a_fold"/>
</dbReference>
<dbReference type="SUPFAM" id="SSF52425">
    <property type="entry name" value="Cryptochrome/photolyase, N-terminal domain"/>
    <property type="match status" value="1"/>
</dbReference>
<proteinExistence type="inferred from homology"/>
<evidence type="ECO:0000256" key="6">
    <source>
        <dbReference type="PIRSR" id="PIRSR602081-2"/>
    </source>
</evidence>
<dbReference type="Gene3D" id="3.40.50.620">
    <property type="entry name" value="HUPs"/>
    <property type="match status" value="1"/>
</dbReference>
<dbReference type="InterPro" id="IPR002081">
    <property type="entry name" value="Cryptochrome/DNA_photolyase_1"/>
</dbReference>
<dbReference type="AlphaFoldDB" id="A0A3M7L933"/>
<dbReference type="EMBL" id="QWIV01000014">
    <property type="protein sequence ID" value="RMZ58729.1"/>
    <property type="molecule type" value="Genomic_DNA"/>
</dbReference>
<comment type="cofactor">
    <cofactor evidence="1">
        <name>(6R)-5,10-methylene-5,6,7,8-tetrahydrofolate</name>
        <dbReference type="ChEBI" id="CHEBI:15636"/>
    </cofactor>
</comment>
<comment type="similarity">
    <text evidence="7">Belongs to the DNA photolyase family.</text>
</comment>
<dbReference type="PANTHER" id="PTHR11455">
    <property type="entry name" value="CRYPTOCHROME"/>
    <property type="match status" value="1"/>
</dbReference>
<feature type="site" description="Electron transfer via tryptophanyl radical" evidence="6">
    <location>
        <position position="362"/>
    </location>
</feature>
<gene>
    <name evidence="9" type="ORF">D1632_14160</name>
</gene>
<reference evidence="9 10" key="1">
    <citation type="submission" date="2018-08" db="EMBL/GenBank/DDBJ databases">
        <title>Chryseobacterium nematophagum: a novel matrix digesting pathogen of nematodes.</title>
        <authorList>
            <person name="Page A."/>
            <person name="Roberts M."/>
            <person name="Felix M.-A."/>
            <person name="Weir W."/>
        </authorList>
    </citation>
    <scope>NUCLEOTIDE SEQUENCE [LARGE SCALE GENOMIC DNA]</scope>
    <source>
        <strain evidence="9 10">JUb275</strain>
    </source>
</reference>
<dbReference type="InterPro" id="IPR006050">
    <property type="entry name" value="DNA_photolyase_N"/>
</dbReference>
<evidence type="ECO:0000256" key="5">
    <source>
        <dbReference type="PIRSR" id="PIRSR602081-1"/>
    </source>
</evidence>
<dbReference type="InterPro" id="IPR018394">
    <property type="entry name" value="DNA_photolyase_1_CS_C"/>
</dbReference>
<dbReference type="GO" id="GO:0003904">
    <property type="term" value="F:deoxyribodipyrimidine photo-lyase activity"/>
    <property type="evidence" value="ECO:0007669"/>
    <property type="project" value="TreeGrafter"/>
</dbReference>
<dbReference type="Gene3D" id="1.25.40.80">
    <property type="match status" value="1"/>
</dbReference>
<name>A0A3M7L933_9FLAO</name>
<dbReference type="PROSITE" id="PS51645">
    <property type="entry name" value="PHR_CRY_ALPHA_BETA"/>
    <property type="match status" value="1"/>
</dbReference>
<dbReference type="PRINTS" id="PR00147">
    <property type="entry name" value="DNAPHOTLYASE"/>
</dbReference>
<dbReference type="GO" id="GO:0071949">
    <property type="term" value="F:FAD binding"/>
    <property type="evidence" value="ECO:0007669"/>
    <property type="project" value="TreeGrafter"/>
</dbReference>
<feature type="domain" description="Photolyase/cryptochrome alpha/beta" evidence="8">
    <location>
        <begin position="3"/>
        <end position="133"/>
    </location>
</feature>
<dbReference type="Pfam" id="PF03441">
    <property type="entry name" value="FAD_binding_7"/>
    <property type="match status" value="1"/>
</dbReference>
<protein>
    <submittedName>
        <fullName evidence="9">Deoxyribodipyrimidine photo-lyase</fullName>
    </submittedName>
</protein>
<evidence type="ECO:0000256" key="2">
    <source>
        <dbReference type="ARBA" id="ARBA00022630"/>
    </source>
</evidence>
<dbReference type="Pfam" id="PF00875">
    <property type="entry name" value="DNA_photolyase"/>
    <property type="match status" value="1"/>
</dbReference>
<comment type="cofactor">
    <cofactor evidence="5">
        <name>FAD</name>
        <dbReference type="ChEBI" id="CHEBI:57692"/>
    </cofactor>
    <text evidence="5">Binds 1 FAD per subunit.</text>
</comment>
<dbReference type="GO" id="GO:0006139">
    <property type="term" value="P:nucleobase-containing compound metabolic process"/>
    <property type="evidence" value="ECO:0007669"/>
    <property type="project" value="UniProtKB-ARBA"/>
</dbReference>
<feature type="binding site" evidence="5">
    <location>
        <position position="252"/>
    </location>
    <ligand>
        <name>FAD</name>
        <dbReference type="ChEBI" id="CHEBI:57692"/>
    </ligand>
</feature>
<keyword evidence="10" id="KW-1185">Reference proteome</keyword>
<dbReference type="PROSITE" id="PS00691">
    <property type="entry name" value="DNA_PHOTOLYASES_1_2"/>
    <property type="match status" value="1"/>
</dbReference>
<dbReference type="Proteomes" id="UP000267524">
    <property type="component" value="Unassembled WGS sequence"/>
</dbReference>
<dbReference type="GO" id="GO:0003677">
    <property type="term" value="F:DNA binding"/>
    <property type="evidence" value="ECO:0007669"/>
    <property type="project" value="TreeGrafter"/>
</dbReference>
<evidence type="ECO:0000256" key="1">
    <source>
        <dbReference type="ARBA" id="ARBA00001932"/>
    </source>
</evidence>
<dbReference type="GO" id="GO:0006950">
    <property type="term" value="P:response to stress"/>
    <property type="evidence" value="ECO:0007669"/>
    <property type="project" value="UniProtKB-ARBA"/>
</dbReference>
<keyword evidence="2 5" id="KW-0285">Flavoprotein</keyword>